<feature type="region of interest" description="Disordered" evidence="1">
    <location>
        <begin position="72"/>
        <end position="110"/>
    </location>
</feature>
<dbReference type="AlphaFoldDB" id="A0A3D1JGE7"/>
<reference evidence="5" key="2">
    <citation type="submission" date="2015-07" db="EMBL/GenBank/DDBJ databases">
        <title>Draft Genome Sequences of Anaerolinea thermolimosa IMO-1, Bellilinea caldifistulae GOMI-1, Leptolinea tardivitalis YMTK-2, Levilinea saccharolytica KIBI-1,Longilinea arvoryzae KOME-1, Previously Described as Members of the Anaerolineaceae (Chloroflexi).</title>
        <authorList>
            <person name="Sekiguchi Y."/>
            <person name="Ohashi A."/>
            <person name="Matsuura N."/>
            <person name="Tourlousse M.D."/>
        </authorList>
    </citation>
    <scope>NUCLEOTIDE SEQUENCE [LARGE SCALE GENOMIC DNA]</scope>
    <source>
        <strain evidence="5">IMO-1</strain>
    </source>
</reference>
<feature type="compositionally biased region" description="Pro residues" evidence="1">
    <location>
        <begin position="92"/>
        <end position="107"/>
    </location>
</feature>
<organism evidence="4 6">
    <name type="scientific">Anaerolinea thermolimosa</name>
    <dbReference type="NCBI Taxonomy" id="229919"/>
    <lineage>
        <taxon>Bacteria</taxon>
        <taxon>Bacillati</taxon>
        <taxon>Chloroflexota</taxon>
        <taxon>Anaerolineae</taxon>
        <taxon>Anaerolineales</taxon>
        <taxon>Anaerolineaceae</taxon>
        <taxon>Anaerolinea</taxon>
    </lineage>
</organism>
<keyword evidence="5" id="KW-1185">Reference proteome</keyword>
<protein>
    <submittedName>
        <fullName evidence="4">Uncharacterized protein</fullName>
    </submittedName>
</protein>
<keyword evidence="2" id="KW-1133">Transmembrane helix</keyword>
<dbReference type="Proteomes" id="UP000253922">
    <property type="component" value="Unassembled WGS sequence"/>
</dbReference>
<reference evidence="3" key="1">
    <citation type="journal article" date="2015" name="Genome Announc.">
        <title>Draft Genome Sequences of Anaerolinea thermolimosa IMO-1, Bellilinea caldifistulae GOMI-1, Leptolinea tardivitalis YMTK-2, Levilinea saccharolytica KIBI-1, Longilinea arvoryzae KOME-1, Previously Described as Members of the Class Anaerolineae (Chloroflexi).</title>
        <authorList>
            <person name="Matsuura N."/>
            <person name="Tourlousse M.D."/>
            <person name="Ohashi A."/>
            <person name="Hugenholtz P."/>
            <person name="Sekiguchi Y."/>
        </authorList>
    </citation>
    <scope>NUCLEOTIDE SEQUENCE</scope>
    <source>
        <strain evidence="3">IMO-1</strain>
    </source>
</reference>
<evidence type="ECO:0000313" key="5">
    <source>
        <dbReference type="Proteomes" id="UP000253922"/>
    </source>
</evidence>
<evidence type="ECO:0000256" key="2">
    <source>
        <dbReference type="SAM" id="Phobius"/>
    </source>
</evidence>
<dbReference type="EMBL" id="DF967966">
    <property type="protein sequence ID" value="GAP08329.1"/>
    <property type="molecule type" value="Genomic_DNA"/>
</dbReference>
<sequence>MTTAREWIEQIESHRTQIREVLTPEGWQTFEARYFALTDALTAGDDPEQVAGQLRQLVMEFPAVARLLEPDPFALSQPSTETPPSAPSGESPMPPATPVPQPAPAEPSPRGFKTEDFIQIFKEAVTALIAILLVWTTISLVRTLIGTIGDEARFNQAKDILTVMTGLLGVVLGYYFGRIPAEARAAQAQEQAAQAIQKGEQAIAQSKRMGERIGELAEQANQLASQMQAAPAPRAQADMSQALQAWAAGAEELRRMTREH</sequence>
<evidence type="ECO:0000313" key="4">
    <source>
        <dbReference type="EMBL" id="HCE16838.1"/>
    </source>
</evidence>
<dbReference type="Proteomes" id="UP000264141">
    <property type="component" value="Unassembled WGS sequence"/>
</dbReference>
<dbReference type="EMBL" id="DPBP01000014">
    <property type="protein sequence ID" value="HCE16838.1"/>
    <property type="molecule type" value="Genomic_DNA"/>
</dbReference>
<evidence type="ECO:0000313" key="3">
    <source>
        <dbReference type="EMBL" id="GAP08329.1"/>
    </source>
</evidence>
<feature type="transmembrane region" description="Helical" evidence="2">
    <location>
        <begin position="120"/>
        <end position="140"/>
    </location>
</feature>
<proteinExistence type="predicted"/>
<evidence type="ECO:0000313" key="6">
    <source>
        <dbReference type="Proteomes" id="UP000264141"/>
    </source>
</evidence>
<feature type="transmembrane region" description="Helical" evidence="2">
    <location>
        <begin position="160"/>
        <end position="177"/>
    </location>
</feature>
<dbReference type="RefSeq" id="WP_062195849.1">
    <property type="nucleotide sequence ID" value="NZ_DF967966.1"/>
</dbReference>
<gene>
    <name evidence="3" type="ORF">ATHL_03231</name>
    <name evidence="4" type="ORF">DEQ80_03170</name>
</gene>
<reference evidence="4 6" key="3">
    <citation type="journal article" date="2018" name="Nat. Biotechnol.">
        <title>A standardized bacterial taxonomy based on genome phylogeny substantially revises the tree of life.</title>
        <authorList>
            <person name="Parks D.H."/>
            <person name="Chuvochina M."/>
            <person name="Waite D.W."/>
            <person name="Rinke C."/>
            <person name="Skarshewski A."/>
            <person name="Chaumeil P.A."/>
            <person name="Hugenholtz P."/>
        </authorList>
    </citation>
    <scope>NUCLEOTIDE SEQUENCE [LARGE SCALE GENOMIC DNA]</scope>
    <source>
        <strain evidence="4">UBA8781</strain>
    </source>
</reference>
<accession>A0A3D1JGE7</accession>
<dbReference type="STRING" id="229919.GCA_001050195_03170"/>
<evidence type="ECO:0000256" key="1">
    <source>
        <dbReference type="SAM" id="MobiDB-lite"/>
    </source>
</evidence>
<name>A0A3D1JGE7_9CHLR</name>
<keyword evidence="2" id="KW-0472">Membrane</keyword>
<keyword evidence="2" id="KW-0812">Transmembrane</keyword>